<dbReference type="Gene3D" id="3.90.640.10">
    <property type="entry name" value="Actin, Chain A, domain 4"/>
    <property type="match status" value="1"/>
</dbReference>
<evidence type="ECO:0000256" key="4">
    <source>
        <dbReference type="RuleBase" id="RU003322"/>
    </source>
</evidence>
<gene>
    <name evidence="6" type="ORF">HU754_019570</name>
</gene>
<dbReference type="GO" id="GO:0005524">
    <property type="term" value="F:ATP binding"/>
    <property type="evidence" value="ECO:0007669"/>
    <property type="project" value="UniProtKB-KW"/>
</dbReference>
<dbReference type="RefSeq" id="WP_186624658.1">
    <property type="nucleotide sequence ID" value="NZ_CP077090.1"/>
</dbReference>
<dbReference type="EMBL" id="CP077090">
    <property type="protein sequence ID" value="QXI10015.1"/>
    <property type="molecule type" value="Genomic_DNA"/>
</dbReference>
<dbReference type="InterPro" id="IPR013126">
    <property type="entry name" value="Hsp_70_fam"/>
</dbReference>
<dbReference type="PROSITE" id="PS01036">
    <property type="entry name" value="HSP70_3"/>
    <property type="match status" value="1"/>
</dbReference>
<feature type="region of interest" description="Disordered" evidence="5">
    <location>
        <begin position="468"/>
        <end position="498"/>
    </location>
</feature>
<dbReference type="PRINTS" id="PR00301">
    <property type="entry name" value="HEATSHOCK70"/>
</dbReference>
<keyword evidence="2 4" id="KW-0547">Nucleotide-binding</keyword>
<dbReference type="SUPFAM" id="SSF100920">
    <property type="entry name" value="Heat shock protein 70kD (HSP70), peptide-binding domain"/>
    <property type="match status" value="1"/>
</dbReference>
<dbReference type="PROSITE" id="PS00329">
    <property type="entry name" value="HSP70_2"/>
    <property type="match status" value="1"/>
</dbReference>
<evidence type="ECO:0000313" key="7">
    <source>
        <dbReference type="Proteomes" id="UP000627092"/>
    </source>
</evidence>
<dbReference type="FunFam" id="3.30.420.40:FF:000144">
    <property type="entry name" value="Molecular chaperone HscC"/>
    <property type="match status" value="1"/>
</dbReference>
<dbReference type="KEGG" id="pze:HU754_019570"/>
<organism evidence="6 7">
    <name type="scientific">Pseudomonas zeae</name>
    <dbReference type="NCBI Taxonomy" id="2745510"/>
    <lineage>
        <taxon>Bacteria</taxon>
        <taxon>Pseudomonadati</taxon>
        <taxon>Pseudomonadota</taxon>
        <taxon>Gammaproteobacteria</taxon>
        <taxon>Pseudomonadales</taxon>
        <taxon>Pseudomonadaceae</taxon>
        <taxon>Pseudomonas</taxon>
    </lineage>
</organism>
<dbReference type="Pfam" id="PF00012">
    <property type="entry name" value="HSP70"/>
    <property type="match status" value="1"/>
</dbReference>
<dbReference type="Proteomes" id="UP000627092">
    <property type="component" value="Chromosome"/>
</dbReference>
<comment type="similarity">
    <text evidence="1 4">Belongs to the heat shock protein 70 family.</text>
</comment>
<name>A0A9E6NKW8_9PSED</name>
<evidence type="ECO:0000256" key="5">
    <source>
        <dbReference type="SAM" id="MobiDB-lite"/>
    </source>
</evidence>
<proteinExistence type="inferred from homology"/>
<dbReference type="InterPro" id="IPR043129">
    <property type="entry name" value="ATPase_NBD"/>
</dbReference>
<reference evidence="6" key="1">
    <citation type="journal article" date="2020" name="Microorganisms">
        <title>Reliable Identification of Environmental Pseudomonas Isolates Using the rpoD Gene.</title>
        <authorList>
            <consortium name="The Broad Institute Genome Sequencing Platform"/>
            <person name="Girard L."/>
            <person name="Lood C."/>
            <person name="Rokni-Zadeh H."/>
            <person name="van Noort V."/>
            <person name="Lavigne R."/>
            <person name="De Mot R."/>
        </authorList>
    </citation>
    <scope>NUCLEOTIDE SEQUENCE</scope>
    <source>
        <strain evidence="6">OE 48.2</strain>
    </source>
</reference>
<dbReference type="InterPro" id="IPR029047">
    <property type="entry name" value="HSP70_peptide-bd_sf"/>
</dbReference>
<dbReference type="Gene3D" id="2.60.34.10">
    <property type="entry name" value="Substrate Binding Domain Of DNAk, Chain A, domain 1"/>
    <property type="match status" value="1"/>
</dbReference>
<reference evidence="6" key="2">
    <citation type="journal article" date="2021" name="Microorganisms">
        <title>The Ever-Expanding Pseudomonas Genus: Description of 43 New Species and Partition of the Pseudomonas putida Group.</title>
        <authorList>
            <person name="Girard L."/>
            <person name="Lood C."/>
            <person name="Hofte M."/>
            <person name="Vandamme P."/>
            <person name="Rokni-Zadeh H."/>
            <person name="van Noort V."/>
            <person name="Lavigne R."/>
            <person name="De Mot R."/>
        </authorList>
    </citation>
    <scope>NUCLEOTIDE SEQUENCE</scope>
    <source>
        <strain evidence="6">OE 48.2</strain>
    </source>
</reference>
<evidence type="ECO:0000256" key="2">
    <source>
        <dbReference type="ARBA" id="ARBA00022741"/>
    </source>
</evidence>
<dbReference type="PANTHER" id="PTHR19375">
    <property type="entry name" value="HEAT SHOCK PROTEIN 70KDA"/>
    <property type="match status" value="1"/>
</dbReference>
<evidence type="ECO:0000313" key="6">
    <source>
        <dbReference type="EMBL" id="QXI10015.1"/>
    </source>
</evidence>
<dbReference type="GO" id="GO:0140662">
    <property type="term" value="F:ATP-dependent protein folding chaperone"/>
    <property type="evidence" value="ECO:0007669"/>
    <property type="project" value="InterPro"/>
</dbReference>
<sequence>MQDATLPRPALLGIDLGTTNSLIAVWQDGQARLIPNALGDVLTPSVVSLDEDDTILVGKAARARLTTHPDRTAAAFKRFMGSDKQVQLGTRQFSPEELSALVLGALKQDAEAFLGHAVSEAVISVPAYFSDEQRKRTLFAAELAGLSVTRLINEPTAAAMAYGLHEQKFERTLIFDLGGGTFDVTVLEYALPLIEVHASTGDNFLGGEDFTAALLQACLKHWQLTPAMVDAQSMASLGDALEQLKCKLAEGVQPLSWRHGDKTFEWSLDEAAAVKIWEPLLARLRAPIEQALRDARLKPRDLDSLVLVGGATRMPAVQQMVATLFGRLPYRHLDPDTIVALGAATQAACKARDGAVEELILTDVCPYTLGIATMRGEDIKGAFSPIIERNTIIPTSRVERYYTTQPKQTVLRIAVYQGERPWVCDNILIDAFEVTLTPTQHIQELDVRFSYDINGLLEVDVTLLETGERHSHSIDRSPTGLDEQARRDSHNRLSTLKVHPRDALPNRTLLARLERAWMQSLGAQREHIAEWLHSFTTVLGGQQSAEITSHRTELNKALDQLRL</sequence>
<dbReference type="SUPFAM" id="SSF53067">
    <property type="entry name" value="Actin-like ATPase domain"/>
    <property type="match status" value="2"/>
</dbReference>
<dbReference type="AlphaFoldDB" id="A0A9E6NKW8"/>
<dbReference type="PROSITE" id="PS00297">
    <property type="entry name" value="HSP70_1"/>
    <property type="match status" value="1"/>
</dbReference>
<evidence type="ECO:0000256" key="3">
    <source>
        <dbReference type="ARBA" id="ARBA00022840"/>
    </source>
</evidence>
<protein>
    <submittedName>
        <fullName evidence="6">Molecular chaperone HscC</fullName>
    </submittedName>
</protein>
<keyword evidence="3 4" id="KW-0067">ATP-binding</keyword>
<dbReference type="Gene3D" id="3.30.420.40">
    <property type="match status" value="2"/>
</dbReference>
<accession>A0A9E6NKW8</accession>
<evidence type="ECO:0000256" key="1">
    <source>
        <dbReference type="ARBA" id="ARBA00007381"/>
    </source>
</evidence>
<dbReference type="InterPro" id="IPR018181">
    <property type="entry name" value="Heat_shock_70_CS"/>
</dbReference>